<evidence type="ECO:0000313" key="2">
    <source>
        <dbReference type="Proteomes" id="UP000095751"/>
    </source>
</evidence>
<accession>A0A1E7EZV0</accession>
<name>A0A1E7EZV0_9STRA</name>
<dbReference type="AlphaFoldDB" id="A0A1E7EZV0"/>
<gene>
    <name evidence="1" type="ORF">FRACYDRAFT_245851</name>
</gene>
<dbReference type="KEGG" id="fcy:FRACYDRAFT_245851"/>
<organism evidence="1 2">
    <name type="scientific">Fragilariopsis cylindrus CCMP1102</name>
    <dbReference type="NCBI Taxonomy" id="635003"/>
    <lineage>
        <taxon>Eukaryota</taxon>
        <taxon>Sar</taxon>
        <taxon>Stramenopiles</taxon>
        <taxon>Ochrophyta</taxon>
        <taxon>Bacillariophyta</taxon>
        <taxon>Bacillariophyceae</taxon>
        <taxon>Bacillariophycidae</taxon>
        <taxon>Bacillariales</taxon>
        <taxon>Bacillariaceae</taxon>
        <taxon>Fragilariopsis</taxon>
    </lineage>
</organism>
<proteinExistence type="predicted"/>
<sequence>MIKRFLQNLEDEDEDDVRLTRRIKTISVIERHGKLPKRTRKKVDRMIKIFLRKLGNDIYGLLCSNKNLDSDDYRGLDSDRDTEEEVETAIRFFPGVLSTIDEDANGDIFYPILRLAFTPNEDNGSIWYCNVKAVSFIPLLARLAMELGLFEEEERGGLLIKRNFNYNDDGENVLQSLMLNQVEEHQNEEHQEHNDDVYLQVLIQLRKIGLLQKEDIQKYDLLRKFRFEYDYFPEKRFRFLVEWDPNVLIMNGNLFPVVGSIRSLQVIFENGIRYFPKKKGLSLLFKKYVCDDLGNSTHFPTCV</sequence>
<protein>
    <submittedName>
        <fullName evidence="1">Uncharacterized protein</fullName>
    </submittedName>
</protein>
<dbReference type="InParanoid" id="A0A1E7EZV0"/>
<dbReference type="EMBL" id="KV784368">
    <property type="protein sequence ID" value="OEU11386.1"/>
    <property type="molecule type" value="Genomic_DNA"/>
</dbReference>
<reference evidence="1 2" key="1">
    <citation type="submission" date="2016-09" db="EMBL/GenBank/DDBJ databases">
        <title>Extensive genetic diversity and differential bi-allelic expression allows diatom success in the polar Southern Ocean.</title>
        <authorList>
            <consortium name="DOE Joint Genome Institute"/>
            <person name="Mock T."/>
            <person name="Otillar R.P."/>
            <person name="Strauss J."/>
            <person name="Dupont C."/>
            <person name="Frickenhaus S."/>
            <person name="Maumus F."/>
            <person name="Mcmullan M."/>
            <person name="Sanges R."/>
            <person name="Schmutz J."/>
            <person name="Toseland A."/>
            <person name="Valas R."/>
            <person name="Veluchamy A."/>
            <person name="Ward B.J."/>
            <person name="Allen A."/>
            <person name="Barry K."/>
            <person name="Falciatore A."/>
            <person name="Ferrante M."/>
            <person name="Fortunato A.E."/>
            <person name="Gloeckner G."/>
            <person name="Gruber A."/>
            <person name="Hipkin R."/>
            <person name="Janech M."/>
            <person name="Kroth P."/>
            <person name="Leese F."/>
            <person name="Lindquist E."/>
            <person name="Lyon B.R."/>
            <person name="Martin J."/>
            <person name="Mayer C."/>
            <person name="Parker M."/>
            <person name="Quesneville H."/>
            <person name="Raymond J."/>
            <person name="Uhlig C."/>
            <person name="Valentin K.U."/>
            <person name="Worden A.Z."/>
            <person name="Armbrust E.V."/>
            <person name="Bowler C."/>
            <person name="Green B."/>
            <person name="Moulton V."/>
            <person name="Van Oosterhout C."/>
            <person name="Grigoriev I."/>
        </authorList>
    </citation>
    <scope>NUCLEOTIDE SEQUENCE [LARGE SCALE GENOMIC DNA]</scope>
    <source>
        <strain evidence="1 2">CCMP1102</strain>
    </source>
</reference>
<keyword evidence="2" id="KW-1185">Reference proteome</keyword>
<dbReference type="Proteomes" id="UP000095751">
    <property type="component" value="Unassembled WGS sequence"/>
</dbReference>
<evidence type="ECO:0000313" key="1">
    <source>
        <dbReference type="EMBL" id="OEU11386.1"/>
    </source>
</evidence>